<dbReference type="GO" id="GO:0051793">
    <property type="term" value="P:medium-chain fatty acid catabolic process"/>
    <property type="evidence" value="ECO:0007669"/>
    <property type="project" value="TreeGrafter"/>
</dbReference>
<evidence type="ECO:0000256" key="14">
    <source>
        <dbReference type="ARBA" id="ARBA00048288"/>
    </source>
</evidence>
<evidence type="ECO:0000256" key="6">
    <source>
        <dbReference type="ARBA" id="ARBA00022801"/>
    </source>
</evidence>
<feature type="domain" description="AB hydrolase-1" evidence="34">
    <location>
        <begin position="128"/>
        <end position="371"/>
    </location>
</feature>
<evidence type="ECO:0000313" key="35">
    <source>
        <dbReference type="EMBL" id="KAK2159025.1"/>
    </source>
</evidence>
<organism evidence="35 36">
    <name type="scientific">Paralvinella palmiformis</name>
    <dbReference type="NCBI Taxonomy" id="53620"/>
    <lineage>
        <taxon>Eukaryota</taxon>
        <taxon>Metazoa</taxon>
        <taxon>Spiralia</taxon>
        <taxon>Lophotrochozoa</taxon>
        <taxon>Annelida</taxon>
        <taxon>Polychaeta</taxon>
        <taxon>Sedentaria</taxon>
        <taxon>Canalipalpata</taxon>
        <taxon>Terebellida</taxon>
        <taxon>Terebelliformia</taxon>
        <taxon>Alvinellidae</taxon>
        <taxon>Paralvinella</taxon>
    </lineage>
</organism>
<evidence type="ECO:0000256" key="33">
    <source>
        <dbReference type="SAM" id="Phobius"/>
    </source>
</evidence>
<keyword evidence="6" id="KW-0378">Hydrolase</keyword>
<comment type="catalytic activity">
    <reaction evidence="16">
        <text>1,2-ditetradecanoyl-sn-glycero-3-phosphocholine + H2O = 1-tetradecanoyl-sn-glycero-3-phosphocholine + tetradecanoate + H(+)</text>
        <dbReference type="Rhea" id="RHEA:54456"/>
        <dbReference type="ChEBI" id="CHEBI:15377"/>
        <dbReference type="ChEBI" id="CHEBI:15378"/>
        <dbReference type="ChEBI" id="CHEBI:30807"/>
        <dbReference type="ChEBI" id="CHEBI:45240"/>
        <dbReference type="ChEBI" id="CHEBI:64489"/>
    </reaction>
    <physiologicalReaction direction="left-to-right" evidence="16">
        <dbReference type="Rhea" id="RHEA:54457"/>
    </physiologicalReaction>
</comment>
<evidence type="ECO:0000256" key="20">
    <source>
        <dbReference type="ARBA" id="ARBA00050674"/>
    </source>
</evidence>
<comment type="catalytic activity">
    <reaction evidence="15">
        <text>1-hexadecanoyl-2-glutaroyl-sn-glycero-3-phosphocholine + H2O = glutarate + 1-hexadecanoyl-sn-glycero-3-phosphocholine + H(+)</text>
        <dbReference type="Rhea" id="RHEA:41159"/>
        <dbReference type="ChEBI" id="CHEBI:15377"/>
        <dbReference type="ChEBI" id="CHEBI:15378"/>
        <dbReference type="ChEBI" id="CHEBI:30921"/>
        <dbReference type="ChEBI" id="CHEBI:72998"/>
        <dbReference type="ChEBI" id="CHEBI:77756"/>
    </reaction>
    <physiologicalReaction direction="left-to-right" evidence="15">
        <dbReference type="Rhea" id="RHEA:41160"/>
    </physiologicalReaction>
</comment>
<feature type="active site" description="Charge relay system" evidence="32">
    <location>
        <position position="208"/>
    </location>
</feature>
<evidence type="ECO:0000256" key="22">
    <source>
        <dbReference type="ARBA" id="ARBA00051705"/>
    </source>
</evidence>
<evidence type="ECO:0000259" key="34">
    <source>
        <dbReference type="Pfam" id="PF00561"/>
    </source>
</evidence>
<evidence type="ECO:0000256" key="23">
    <source>
        <dbReference type="ARBA" id="ARBA00052087"/>
    </source>
</evidence>
<keyword evidence="36" id="KW-1185">Reference proteome</keyword>
<evidence type="ECO:0000256" key="26">
    <source>
        <dbReference type="ARBA" id="ARBA00052747"/>
    </source>
</evidence>
<evidence type="ECO:0000256" key="31">
    <source>
        <dbReference type="ARBA" id="ARBA00082158"/>
    </source>
</evidence>
<comment type="catalytic activity">
    <reaction evidence="13">
        <text>1-hexadecanoyl-2-(5-oxopentanoyl)-sn-glycero-3-phosphocholine + H2O = 5-oxopentanoate + 1-hexadecanoyl-sn-glycero-3-phosphocholine + H(+)</text>
        <dbReference type="Rhea" id="RHEA:40483"/>
        <dbReference type="ChEBI" id="CHEBI:15377"/>
        <dbReference type="ChEBI" id="CHEBI:15378"/>
        <dbReference type="ChEBI" id="CHEBI:16120"/>
        <dbReference type="ChEBI" id="CHEBI:72998"/>
        <dbReference type="ChEBI" id="CHEBI:77890"/>
    </reaction>
    <physiologicalReaction direction="left-to-right" evidence="13">
        <dbReference type="Rhea" id="RHEA:40484"/>
    </physiologicalReaction>
</comment>
<evidence type="ECO:0000256" key="12">
    <source>
        <dbReference type="ARBA" id="ARBA00023422"/>
    </source>
</evidence>
<dbReference type="PANTHER" id="PTHR10794">
    <property type="entry name" value="ABHYDROLASE DOMAIN-CONTAINING PROTEIN"/>
    <property type="match status" value="1"/>
</dbReference>
<dbReference type="GO" id="GO:0004623">
    <property type="term" value="F:phospholipase A2 activity"/>
    <property type="evidence" value="ECO:0007669"/>
    <property type="project" value="UniProtKB-EC"/>
</dbReference>
<dbReference type="InterPro" id="IPR012020">
    <property type="entry name" value="ABHD4"/>
</dbReference>
<evidence type="ECO:0000256" key="8">
    <source>
        <dbReference type="ARBA" id="ARBA00022989"/>
    </source>
</evidence>
<name>A0AAD9N6X0_9ANNE</name>
<sequence>MASTKFDKLKMPVILESYKNYPNFSVLLGVGTVYLAYYLLKVVKKPELACSKIFGDFLRAHCPALCQQYWPTWWCFEGKTQTLIRSLMKSYPEMTYQKQFLYLADGGHVALDWLHNDKNSKYQKANRPTVVILPGLTGSSHESYVRHLAQQTLTLGYRCVVFNYRGFGGAELKTARTYCAANTEDLFEVIQSIKNQIPDAPLLAIGVSLGGLILTNFLAKHQGNEGLLAAMTVSAPWNVFESSKTLEGTVNSLVFNRHLTENLKNTVRRYEHMFKDSDKFDLNKVYESKTIRQFDDSFTSLQFGYHGYKDYYDDACIHNKIQYINIPLLCLNAADDPFSPEHAIPLEEARQSKCVAIVQTSHGGHIGFLEGFFPRHTSFMDRVFAEYAFCHVRKH</sequence>
<keyword evidence="8 33" id="KW-1133">Transmembrane helix</keyword>
<dbReference type="PIRSF" id="PIRSF005211">
    <property type="entry name" value="Ab_hydro_YheT"/>
    <property type="match status" value="1"/>
</dbReference>
<proteinExistence type="inferred from homology"/>
<comment type="subcellular location">
    <subcellularLocation>
        <location evidence="1">Membrane</location>
        <topology evidence="1">Single-pass type II membrane protein</topology>
    </subcellularLocation>
</comment>
<evidence type="ECO:0000256" key="3">
    <source>
        <dbReference type="ARBA" id="ARBA00013278"/>
    </source>
</evidence>
<comment type="catalytic activity">
    <reaction evidence="20">
        <text>1-octadecanoyl-2-pentanoyl-sn-glycero-3-phosphocholine + H2O = pentanoate + 1-octadecanoyl-sn-glycero-3-phosphocholine + H(+)</text>
        <dbReference type="Rhea" id="RHEA:54460"/>
        <dbReference type="ChEBI" id="CHEBI:15377"/>
        <dbReference type="ChEBI" id="CHEBI:15378"/>
        <dbReference type="ChEBI" id="CHEBI:31011"/>
        <dbReference type="ChEBI" id="CHEBI:73858"/>
        <dbReference type="ChEBI" id="CHEBI:138211"/>
    </reaction>
    <physiologicalReaction direction="left-to-right" evidence="20">
        <dbReference type="Rhea" id="RHEA:54461"/>
    </physiologicalReaction>
</comment>
<evidence type="ECO:0000256" key="17">
    <source>
        <dbReference type="ARBA" id="ARBA00050182"/>
    </source>
</evidence>
<reference evidence="35" key="1">
    <citation type="journal article" date="2023" name="Mol. Biol. Evol.">
        <title>Third-Generation Sequencing Reveals the Adaptive Role of the Epigenome in Three Deep-Sea Polychaetes.</title>
        <authorList>
            <person name="Perez M."/>
            <person name="Aroh O."/>
            <person name="Sun Y."/>
            <person name="Lan Y."/>
            <person name="Juniper S.K."/>
            <person name="Young C.R."/>
            <person name="Angers B."/>
            <person name="Qian P.Y."/>
        </authorList>
    </citation>
    <scope>NUCLEOTIDE SEQUENCE</scope>
    <source>
        <strain evidence="35">P08H-3</strain>
    </source>
</reference>
<evidence type="ECO:0000256" key="11">
    <source>
        <dbReference type="ARBA" id="ARBA00023264"/>
    </source>
</evidence>
<dbReference type="GO" id="GO:0006650">
    <property type="term" value="P:glycerophospholipid metabolic process"/>
    <property type="evidence" value="ECO:0007669"/>
    <property type="project" value="UniProtKB-ARBA"/>
</dbReference>
<comment type="catalytic activity">
    <reaction evidence="17">
        <text>1-octadecanoyl-2-nonanoyl-sn-glycero-3-phosphocholine + H2O = nonanoate + 1-octadecanoyl-sn-glycero-3-phosphocholine + H(+)</text>
        <dbReference type="Rhea" id="RHEA:54472"/>
        <dbReference type="ChEBI" id="CHEBI:15377"/>
        <dbReference type="ChEBI" id="CHEBI:15378"/>
        <dbReference type="ChEBI" id="CHEBI:32361"/>
        <dbReference type="ChEBI" id="CHEBI:73858"/>
        <dbReference type="ChEBI" id="CHEBI:138214"/>
    </reaction>
    <physiologicalReaction direction="left-to-right" evidence="17">
        <dbReference type="Rhea" id="RHEA:54473"/>
    </physiologicalReaction>
</comment>
<comment type="function">
    <text evidence="29">Phospholipase that may play a role in phospholipids remodeling. May selectively cleave myristate (C14)-containing phosphatidylcholines through its predominant phospholipase 1 activity, cleaving preferentially acyl groups in sn1 position. In parallel, may have a minor phospholipase 2 activity acting on acyl groups in position sn2. In addition to (C14)-containing phosphatidylcholines, may also act on other medium-chain-containing and oxidatively truncated phospholipids.</text>
</comment>
<comment type="catalytic activity">
    <reaction evidence="28">
        <text>1,2-ditetradecanoyl-sn-glycero-3-phosphocholine + H2O = 2-tetradecanoyl-sn-glycero-3-phosphocholine + tetradecanoate + H(+)</text>
        <dbReference type="Rhea" id="RHEA:54404"/>
        <dbReference type="ChEBI" id="CHEBI:15377"/>
        <dbReference type="ChEBI" id="CHEBI:15378"/>
        <dbReference type="ChEBI" id="CHEBI:30807"/>
        <dbReference type="ChEBI" id="CHEBI:45240"/>
        <dbReference type="ChEBI" id="CHEBI:131738"/>
    </reaction>
    <physiologicalReaction direction="left-to-right" evidence="28">
        <dbReference type="Rhea" id="RHEA:54405"/>
    </physiologicalReaction>
</comment>
<evidence type="ECO:0000256" key="19">
    <source>
        <dbReference type="ARBA" id="ARBA00050276"/>
    </source>
</evidence>
<evidence type="ECO:0000256" key="32">
    <source>
        <dbReference type="PIRSR" id="PIRSR005211-1"/>
    </source>
</evidence>
<evidence type="ECO:0000256" key="30">
    <source>
        <dbReference type="ARBA" id="ARBA00071303"/>
    </source>
</evidence>
<dbReference type="FunFam" id="3.40.50.1820:FF:000079">
    <property type="entry name" value="Abhydrolase domain-containing 3"/>
    <property type="match status" value="1"/>
</dbReference>
<evidence type="ECO:0000256" key="5">
    <source>
        <dbReference type="ARBA" id="ARBA00022692"/>
    </source>
</evidence>
<keyword evidence="5 33" id="KW-0812">Transmembrane</keyword>
<keyword evidence="10 33" id="KW-0472">Membrane</keyword>
<dbReference type="Proteomes" id="UP001208570">
    <property type="component" value="Unassembled WGS sequence"/>
</dbReference>
<keyword evidence="11" id="KW-1208">Phospholipid metabolism</keyword>
<comment type="catalytic activity">
    <reaction evidence="22">
        <text>1-tetradecanoyl-2-(9Z,12Z-octadecadienoyl)-sn-glycero-3-phosphocholine + H2O = 1-tetradecanoyl-sn-glycero-3-phosphocholine + (9Z,12Z)-octadecadienoate + H(+)</text>
        <dbReference type="Rhea" id="RHEA:54392"/>
        <dbReference type="ChEBI" id="CHEBI:15377"/>
        <dbReference type="ChEBI" id="CHEBI:15378"/>
        <dbReference type="ChEBI" id="CHEBI:30245"/>
        <dbReference type="ChEBI" id="CHEBI:64489"/>
        <dbReference type="ChEBI" id="CHEBI:86094"/>
    </reaction>
    <physiologicalReaction direction="left-to-right" evidence="22">
        <dbReference type="Rhea" id="RHEA:54393"/>
    </physiologicalReaction>
</comment>
<feature type="active site" description="Charge relay system" evidence="32">
    <location>
        <position position="336"/>
    </location>
</feature>
<evidence type="ECO:0000256" key="24">
    <source>
        <dbReference type="ARBA" id="ARBA00052144"/>
    </source>
</evidence>
<dbReference type="InterPro" id="IPR000073">
    <property type="entry name" value="AB_hydrolase_1"/>
</dbReference>
<evidence type="ECO:0000256" key="9">
    <source>
        <dbReference type="ARBA" id="ARBA00023098"/>
    </source>
</evidence>
<feature type="active site" description="Charge relay system" evidence="32">
    <location>
        <position position="365"/>
    </location>
</feature>
<evidence type="ECO:0000256" key="27">
    <source>
        <dbReference type="ARBA" id="ARBA00052808"/>
    </source>
</evidence>
<dbReference type="GO" id="GO:0051792">
    <property type="term" value="P:medium-chain fatty acid biosynthetic process"/>
    <property type="evidence" value="ECO:0007669"/>
    <property type="project" value="TreeGrafter"/>
</dbReference>
<comment type="catalytic activity">
    <reaction evidence="23">
        <text>1-octadecanoyl-2-acetyl-sn-glycero-3-phosphocholine + H2O = 1-octadecanoyl-sn-glycero-3-phosphocholine + acetate + H(+)</text>
        <dbReference type="Rhea" id="RHEA:54408"/>
        <dbReference type="ChEBI" id="CHEBI:15377"/>
        <dbReference type="ChEBI" id="CHEBI:15378"/>
        <dbReference type="ChEBI" id="CHEBI:30089"/>
        <dbReference type="ChEBI" id="CHEBI:73858"/>
        <dbReference type="ChEBI" id="CHEBI:75220"/>
    </reaction>
    <physiologicalReaction direction="left-to-right" evidence="23">
        <dbReference type="Rhea" id="RHEA:54409"/>
    </physiologicalReaction>
</comment>
<comment type="catalytic activity">
    <reaction evidence="26">
        <text>1-octadecanoyl-2-octanoyl-sn-glycero-3-phosphocholine + H2O = 1-octadecanoyl-sn-glycero-3-phosphocholine + octanoate + H(+)</text>
        <dbReference type="Rhea" id="RHEA:54468"/>
        <dbReference type="ChEBI" id="CHEBI:15377"/>
        <dbReference type="ChEBI" id="CHEBI:15378"/>
        <dbReference type="ChEBI" id="CHEBI:25646"/>
        <dbReference type="ChEBI" id="CHEBI:73858"/>
        <dbReference type="ChEBI" id="CHEBI:138213"/>
    </reaction>
    <physiologicalReaction direction="left-to-right" evidence="26">
        <dbReference type="Rhea" id="RHEA:54469"/>
    </physiologicalReaction>
</comment>
<keyword evidence="4" id="KW-0719">Serine esterase</keyword>
<evidence type="ECO:0000256" key="16">
    <source>
        <dbReference type="ARBA" id="ARBA00050145"/>
    </source>
</evidence>
<evidence type="ECO:0000256" key="28">
    <source>
        <dbReference type="ARBA" id="ARBA00052894"/>
    </source>
</evidence>
<comment type="catalytic activity">
    <reaction evidence="18">
        <text>1-tetradecanoyl-2-(4Z,7Z,10Z,13Z,16Z,19Z-docosahexaenoyl)-sn-glycero-3-phosphocholine + H2O = 2-(4Z,7Z,10Z,13Z,16Z,19Z-docosahexaenoyl)-sn-glycero-3-phosphocholine + tetradecanoate + H(+)</text>
        <dbReference type="Rhea" id="RHEA:54400"/>
        <dbReference type="ChEBI" id="CHEBI:15377"/>
        <dbReference type="ChEBI" id="CHEBI:15378"/>
        <dbReference type="ChEBI" id="CHEBI:30807"/>
        <dbReference type="ChEBI" id="CHEBI:76085"/>
        <dbReference type="ChEBI" id="CHEBI:86162"/>
    </reaction>
    <physiologicalReaction direction="left-to-right" evidence="18">
        <dbReference type="Rhea" id="RHEA:54401"/>
    </physiologicalReaction>
</comment>
<dbReference type="PANTHER" id="PTHR10794:SF63">
    <property type="entry name" value="ALPHA_BETA HYDROLASE 1, ISOFORM A"/>
    <property type="match status" value="1"/>
</dbReference>
<evidence type="ECO:0000256" key="15">
    <source>
        <dbReference type="ARBA" id="ARBA00048471"/>
    </source>
</evidence>
<evidence type="ECO:0000313" key="36">
    <source>
        <dbReference type="Proteomes" id="UP001208570"/>
    </source>
</evidence>
<accession>A0AAD9N6X0</accession>
<evidence type="ECO:0000256" key="1">
    <source>
        <dbReference type="ARBA" id="ARBA00004606"/>
    </source>
</evidence>
<evidence type="ECO:0000256" key="4">
    <source>
        <dbReference type="ARBA" id="ARBA00022487"/>
    </source>
</evidence>
<dbReference type="Gene3D" id="3.40.50.1820">
    <property type="entry name" value="alpha/beta hydrolase"/>
    <property type="match status" value="1"/>
</dbReference>
<evidence type="ECO:0000256" key="13">
    <source>
        <dbReference type="ARBA" id="ARBA00047611"/>
    </source>
</evidence>
<dbReference type="AlphaFoldDB" id="A0AAD9N6X0"/>
<comment type="catalytic activity">
    <reaction evidence="27">
        <text>1-hexadecanoyl-2-nonadioyl-sn-glycero-3-phosphocholine + H2O = nonanedioate + 1-hexadecanoyl-sn-glycero-3-phosphocholine + H(+)</text>
        <dbReference type="Rhea" id="RHEA:41388"/>
        <dbReference type="ChEBI" id="CHEBI:15377"/>
        <dbReference type="ChEBI" id="CHEBI:15378"/>
        <dbReference type="ChEBI" id="CHEBI:72998"/>
        <dbReference type="ChEBI" id="CHEBI:78207"/>
        <dbReference type="ChEBI" id="CHEBI:78208"/>
    </reaction>
    <physiologicalReaction direction="left-to-right" evidence="27">
        <dbReference type="Rhea" id="RHEA:41389"/>
    </physiologicalReaction>
</comment>
<dbReference type="InterPro" id="IPR050960">
    <property type="entry name" value="AB_hydrolase_4_sf"/>
</dbReference>
<dbReference type="GO" id="GO:0047372">
    <property type="term" value="F:monoacylglycerol lipase activity"/>
    <property type="evidence" value="ECO:0007669"/>
    <property type="project" value="TreeGrafter"/>
</dbReference>
<dbReference type="GO" id="GO:0016020">
    <property type="term" value="C:membrane"/>
    <property type="evidence" value="ECO:0007669"/>
    <property type="project" value="UniProtKB-SubCell"/>
</dbReference>
<dbReference type="GO" id="GO:0008126">
    <property type="term" value="F:acetylesterase activity"/>
    <property type="evidence" value="ECO:0007669"/>
    <property type="project" value="TreeGrafter"/>
</dbReference>
<gene>
    <name evidence="35" type="ORF">LSH36_160g04028</name>
</gene>
<evidence type="ECO:0000256" key="18">
    <source>
        <dbReference type="ARBA" id="ARBA00050195"/>
    </source>
</evidence>
<dbReference type="InterPro" id="IPR029058">
    <property type="entry name" value="AB_hydrolase_fold"/>
</dbReference>
<comment type="catalytic activity">
    <reaction evidence="25">
        <text>1-octadecanoyl-2-hexanoyl-sn-glycero-3-phosphocholine + H2O = hexanoate + 1-octadecanoyl-sn-glycero-3-phosphocholine + H(+)</text>
        <dbReference type="Rhea" id="RHEA:54464"/>
        <dbReference type="ChEBI" id="CHEBI:15377"/>
        <dbReference type="ChEBI" id="CHEBI:15378"/>
        <dbReference type="ChEBI" id="CHEBI:17120"/>
        <dbReference type="ChEBI" id="CHEBI:73858"/>
        <dbReference type="ChEBI" id="CHEBI:138212"/>
    </reaction>
    <physiologicalReaction direction="left-to-right" evidence="25">
        <dbReference type="Rhea" id="RHEA:54465"/>
    </physiologicalReaction>
</comment>
<feature type="transmembrane region" description="Helical" evidence="33">
    <location>
        <begin position="21"/>
        <end position="40"/>
    </location>
</feature>
<evidence type="ECO:0000256" key="7">
    <source>
        <dbReference type="ARBA" id="ARBA00022968"/>
    </source>
</evidence>
<dbReference type="SUPFAM" id="SSF53474">
    <property type="entry name" value="alpha/beta-Hydrolases"/>
    <property type="match status" value="1"/>
</dbReference>
<dbReference type="EC" id="3.1.1.4" evidence="3"/>
<comment type="catalytic activity">
    <reaction evidence="14">
        <text>1-hexadecanoyl-2-(9-oxononanoyl)-sn-glycero-3-phosphocholine + H2O = 9-oxononanoate + 1-hexadecanoyl-sn-glycero-3-phosphocholine + H(+)</text>
        <dbReference type="Rhea" id="RHEA:41179"/>
        <dbReference type="ChEBI" id="CHEBI:15377"/>
        <dbReference type="ChEBI" id="CHEBI:15378"/>
        <dbReference type="ChEBI" id="CHEBI:61042"/>
        <dbReference type="ChEBI" id="CHEBI:72998"/>
        <dbReference type="ChEBI" id="CHEBI:77812"/>
    </reaction>
    <physiologicalReaction direction="left-to-right" evidence="14">
        <dbReference type="Rhea" id="RHEA:41180"/>
    </physiologicalReaction>
</comment>
<comment type="catalytic activity">
    <reaction evidence="21">
        <text>1-tetradecanoyl-2-(5Z,8Z,11Z,14Z-eicosatetraenoyl)-sn-glycero-3-phosphocholine + H2O = 2-(5Z,8Z,11Z,14Z)-eicosatetraenoyl-sn-glycero-3-phosphocholine + tetradecanoate + H(+)</text>
        <dbReference type="Rhea" id="RHEA:54396"/>
        <dbReference type="ChEBI" id="CHEBI:15377"/>
        <dbReference type="ChEBI" id="CHEBI:15378"/>
        <dbReference type="ChEBI" id="CHEBI:30807"/>
        <dbReference type="ChEBI" id="CHEBI:76079"/>
        <dbReference type="ChEBI" id="CHEBI:86102"/>
    </reaction>
    <physiologicalReaction direction="left-to-right" evidence="21">
        <dbReference type="Rhea" id="RHEA:54397"/>
    </physiologicalReaction>
</comment>
<comment type="catalytic activity">
    <reaction evidence="12">
        <text>a 1,2-diacyl-sn-glycero-3-phosphocholine + H2O = a 1-acyl-sn-glycero-3-phosphocholine + a fatty acid + H(+)</text>
        <dbReference type="Rhea" id="RHEA:15801"/>
        <dbReference type="ChEBI" id="CHEBI:15377"/>
        <dbReference type="ChEBI" id="CHEBI:15378"/>
        <dbReference type="ChEBI" id="CHEBI:28868"/>
        <dbReference type="ChEBI" id="CHEBI:57643"/>
        <dbReference type="ChEBI" id="CHEBI:58168"/>
        <dbReference type="EC" id="3.1.1.4"/>
    </reaction>
    <physiologicalReaction direction="left-to-right" evidence="12">
        <dbReference type="Rhea" id="RHEA:15802"/>
    </physiologicalReaction>
</comment>
<comment type="similarity">
    <text evidence="2">Belongs to the AB hydrolase superfamily. AB hydrolase 4 family.</text>
</comment>
<dbReference type="Pfam" id="PF00561">
    <property type="entry name" value="Abhydrolase_1"/>
    <property type="match status" value="1"/>
</dbReference>
<evidence type="ECO:0000256" key="21">
    <source>
        <dbReference type="ARBA" id="ARBA00051164"/>
    </source>
</evidence>
<comment type="catalytic activity">
    <reaction evidence="19">
        <text>1-O-hexadecyl-2-nonadioyl-sn-glycero-3-phosphocholine + H2O = nonanedioate + 1-O-hexadecyl-sn-glycero-3-phosphocholine + H(+)</text>
        <dbReference type="Rhea" id="RHEA:54552"/>
        <dbReference type="ChEBI" id="CHEBI:15377"/>
        <dbReference type="ChEBI" id="CHEBI:15378"/>
        <dbReference type="ChEBI" id="CHEBI:64496"/>
        <dbReference type="ChEBI" id="CHEBI:78208"/>
        <dbReference type="ChEBI" id="CHEBI:138269"/>
    </reaction>
    <physiologicalReaction direction="left-to-right" evidence="19">
        <dbReference type="Rhea" id="RHEA:54553"/>
    </physiologicalReaction>
</comment>
<protein>
    <recommendedName>
        <fullName evidence="30">Phospholipase ABHD3</fullName>
        <ecNumber evidence="3">3.1.1.4</ecNumber>
    </recommendedName>
    <alternativeName>
        <fullName evidence="31">Abhydrolase domain-containing protein 3</fullName>
    </alternativeName>
</protein>
<evidence type="ECO:0000256" key="10">
    <source>
        <dbReference type="ARBA" id="ARBA00023136"/>
    </source>
</evidence>
<evidence type="ECO:0000256" key="2">
    <source>
        <dbReference type="ARBA" id="ARBA00010884"/>
    </source>
</evidence>
<evidence type="ECO:0000256" key="25">
    <source>
        <dbReference type="ARBA" id="ARBA00052588"/>
    </source>
</evidence>
<keyword evidence="7" id="KW-0735">Signal-anchor</keyword>
<comment type="catalytic activity">
    <reaction evidence="24">
        <text>1-tetradecanoyl-2-(9Z,12Z-octadecadienoyl)-sn-glycero-3-phosphocholine + H2O = 2-(9Z,12Z-octadecadienoyl)-sn-glycero-3-phosphocholine + tetradecanoate + H(+)</text>
        <dbReference type="Rhea" id="RHEA:54388"/>
        <dbReference type="ChEBI" id="CHEBI:15377"/>
        <dbReference type="ChEBI" id="CHEBI:15378"/>
        <dbReference type="ChEBI" id="CHEBI:30807"/>
        <dbReference type="ChEBI" id="CHEBI:76084"/>
        <dbReference type="ChEBI" id="CHEBI:86094"/>
    </reaction>
    <physiologicalReaction direction="left-to-right" evidence="24">
        <dbReference type="Rhea" id="RHEA:54389"/>
    </physiologicalReaction>
</comment>
<keyword evidence="9" id="KW-0443">Lipid metabolism</keyword>
<dbReference type="EMBL" id="JAODUP010000160">
    <property type="protein sequence ID" value="KAK2159025.1"/>
    <property type="molecule type" value="Genomic_DNA"/>
</dbReference>
<comment type="caution">
    <text evidence="35">The sequence shown here is derived from an EMBL/GenBank/DDBJ whole genome shotgun (WGS) entry which is preliminary data.</text>
</comment>
<evidence type="ECO:0000256" key="29">
    <source>
        <dbReference type="ARBA" id="ARBA00059841"/>
    </source>
</evidence>